<feature type="signal peptide" evidence="2">
    <location>
        <begin position="1"/>
        <end position="34"/>
    </location>
</feature>
<accession>A0A5R9AA98</accession>
<dbReference type="EMBL" id="VAWA01000008">
    <property type="protein sequence ID" value="TLP75563.1"/>
    <property type="molecule type" value="Genomic_DNA"/>
</dbReference>
<feature type="region of interest" description="Disordered" evidence="1">
    <location>
        <begin position="293"/>
        <end position="352"/>
    </location>
</feature>
<evidence type="ECO:0000256" key="2">
    <source>
        <dbReference type="SAM" id="SignalP"/>
    </source>
</evidence>
<evidence type="ECO:0000256" key="1">
    <source>
        <dbReference type="SAM" id="MobiDB-lite"/>
    </source>
</evidence>
<feature type="compositionally biased region" description="Acidic residues" evidence="1">
    <location>
        <begin position="301"/>
        <end position="312"/>
    </location>
</feature>
<organism evidence="4 5">
    <name type="scientific">Nesterenkonia sphaerica</name>
    <dbReference type="NCBI Taxonomy" id="1804988"/>
    <lineage>
        <taxon>Bacteria</taxon>
        <taxon>Bacillati</taxon>
        <taxon>Actinomycetota</taxon>
        <taxon>Actinomycetes</taxon>
        <taxon>Micrococcales</taxon>
        <taxon>Micrococcaceae</taxon>
        <taxon>Nesterenkonia</taxon>
    </lineage>
</organism>
<dbReference type="Pfam" id="PF07510">
    <property type="entry name" value="GmrSD_C"/>
    <property type="match status" value="1"/>
</dbReference>
<keyword evidence="2" id="KW-0732">Signal</keyword>
<dbReference type="OrthoDB" id="5196645at2"/>
<feature type="region of interest" description="Disordered" evidence="1">
    <location>
        <begin position="596"/>
        <end position="619"/>
    </location>
</feature>
<feature type="domain" description="GmrSD restriction endonucleases C-terminal" evidence="3">
    <location>
        <begin position="461"/>
        <end position="537"/>
    </location>
</feature>
<reference evidence="4 5" key="1">
    <citation type="submission" date="2019-05" db="EMBL/GenBank/DDBJ databases">
        <title>Nesterenkonia sp. GY239, isolated from the Southern Atlantic Ocean.</title>
        <authorList>
            <person name="Zhang G."/>
        </authorList>
    </citation>
    <scope>NUCLEOTIDE SEQUENCE [LARGE SCALE GENOMIC DNA]</scope>
    <source>
        <strain evidence="4 5">GY239</strain>
    </source>
</reference>
<comment type="caution">
    <text evidence="4">The sequence shown here is derived from an EMBL/GenBank/DDBJ whole genome shotgun (WGS) entry which is preliminary data.</text>
</comment>
<evidence type="ECO:0000313" key="4">
    <source>
        <dbReference type="EMBL" id="TLP75563.1"/>
    </source>
</evidence>
<keyword evidence="5" id="KW-1185">Reference proteome</keyword>
<dbReference type="Proteomes" id="UP000306544">
    <property type="component" value="Unassembled WGS sequence"/>
</dbReference>
<dbReference type="InterPro" id="IPR011089">
    <property type="entry name" value="GmrSD_C"/>
</dbReference>
<evidence type="ECO:0000313" key="5">
    <source>
        <dbReference type="Proteomes" id="UP000306544"/>
    </source>
</evidence>
<sequence>MSLRRRRPVGAVPAAAVLVSALLVGVSTAPPAGAYSDPSEVPDPFQEYSAQDYADALWNLETSTAVRSLERESRGDCEVFAYEVRHPLELGETRRYVHLADEDGWWCDGEEGEELREEFDTKDDEDEHFFHGRPYENTTHREPYYGTWADVTGNGVSSRTEIHARDLGNNTFTVSGTYLDHYTGQRVDITETETHGEHMVPVGHTWPEMQHRPREDRVAYYNDPMNLTSTIGEINREKAGHTPSEWMPSNEDAHCAYSLTWVHIANKHELSLFQRDIDQLRGQLWDCLHDQLDGAQGAQGDEGEGSEGEESEAGGIGAESRSPDLDWQSLPPETEADDGTETSGAGPTEPYSVRDHLDAVWHLENHVRLRSVEREEHQDCDVQTHTTTHPRSGETRTYARVISPENTYCFGDEGDQLREELEAEAADDNAVFHSNPMDGQPRENLRTWVAGADGLNTRQHVLFRDLEDVEWDATGSEVVSATFEDPYTGEEGDYAGPSTVIDHLLPVAHAWTEMEHRDAQQRQAYYNDPENLVAVPEESSEARAGEAPRNWMPDNEGFHCQYAVAWTHTAAAHEISLFGSDIAQLRQSLHRCIAEETGSGGSDEGQRRAELDWPELPPW</sequence>
<dbReference type="AlphaFoldDB" id="A0A5R9AA98"/>
<name>A0A5R9AA98_9MICC</name>
<proteinExistence type="predicted"/>
<protein>
    <submittedName>
        <fullName evidence="4">DUF1524 domain-containing protein</fullName>
    </submittedName>
</protein>
<feature type="chain" id="PRO_5024354479" evidence="2">
    <location>
        <begin position="35"/>
        <end position="619"/>
    </location>
</feature>
<gene>
    <name evidence="4" type="ORF">FEF27_07880</name>
</gene>
<evidence type="ECO:0000259" key="3">
    <source>
        <dbReference type="Pfam" id="PF07510"/>
    </source>
</evidence>
<dbReference type="RefSeq" id="WP_138170306.1">
    <property type="nucleotide sequence ID" value="NZ_VAWA01000008.1"/>
</dbReference>